<feature type="region of interest" description="Disordered" evidence="10">
    <location>
        <begin position="132"/>
        <end position="202"/>
    </location>
</feature>
<evidence type="ECO:0000256" key="1">
    <source>
        <dbReference type="ARBA" id="ARBA00004123"/>
    </source>
</evidence>
<name>A0ABD2QBS4_9PLAT</name>
<keyword evidence="12" id="KW-1185">Reference proteome</keyword>
<protein>
    <recommendedName>
        <fullName evidence="2">Menin</fullName>
    </recommendedName>
</protein>
<dbReference type="EMBL" id="JBJKFK010000455">
    <property type="protein sequence ID" value="KAL3316969.1"/>
    <property type="molecule type" value="Genomic_DNA"/>
</dbReference>
<evidence type="ECO:0000256" key="6">
    <source>
        <dbReference type="ARBA" id="ARBA00023015"/>
    </source>
</evidence>
<dbReference type="AlphaFoldDB" id="A0ABD2QBS4"/>
<sequence>MSLKDILSSSIQHFKALFPIKSVEGLVNFVTEFLSVNLKVQITPENDYETTIEALKTTLSLLKSNLDNETPNEHGYTPTQITTPDSSIAFASFLLGMVEDCLTNNAQQTASLVRSRTKRRISAARNVTPLTIDTCLSDTPSPSSNTISLASASSGKTSSPVAVHLPRERRASGSTAAHGKRKRNVSSASVPERGPLKPDHEPALSVKLIKKYDSGHHSAESLPPSTFPVISFEQVCSPLYELAEQLAQHPHIQPICDALPSHPGFASQTVLSAIIEVLQTRLNYQRCKDNPSHAQSLYSLLTHGCVDGFGLAFSVMAVAHMLGLNDVRLMLSEDHVWLEFGALGQAVDISRSVYIIQQQSYASPSHSASTTPPPQEMLLPVVHEGIKSSWLYVRNCPVRCDGPLSGICASIVAMQPTGPTLSPTSLALVKETCRGENSYILNDWVRVVSPTKRPVSSPSSVLSSKMIELKHRLLWLLYANHLLARYPLGITNLADLEETFPRLSEEGQPEEAVLPLALYYQAIHVDRCYFADSQV</sequence>
<keyword evidence="9" id="KW-0539">Nucleus</keyword>
<evidence type="ECO:0000256" key="2">
    <source>
        <dbReference type="ARBA" id="ARBA00021162"/>
    </source>
</evidence>
<dbReference type="PANTHER" id="PTHR12693">
    <property type="entry name" value="MENIN"/>
    <property type="match status" value="1"/>
</dbReference>
<dbReference type="Proteomes" id="UP001626550">
    <property type="component" value="Unassembled WGS sequence"/>
</dbReference>
<evidence type="ECO:0000256" key="4">
    <source>
        <dbReference type="ARBA" id="ARBA00022553"/>
    </source>
</evidence>
<dbReference type="PANTHER" id="PTHR12693:SF3">
    <property type="entry name" value="MENIN"/>
    <property type="match status" value="1"/>
</dbReference>
<evidence type="ECO:0000256" key="9">
    <source>
        <dbReference type="ARBA" id="ARBA00023242"/>
    </source>
</evidence>
<gene>
    <name evidence="11" type="primary">MEN1_2</name>
    <name evidence="11" type="ORF">Ciccas_004387</name>
</gene>
<evidence type="ECO:0000256" key="3">
    <source>
        <dbReference type="ARBA" id="ARBA00022491"/>
    </source>
</evidence>
<dbReference type="GO" id="GO:0005634">
    <property type="term" value="C:nucleus"/>
    <property type="evidence" value="ECO:0007669"/>
    <property type="project" value="UniProtKB-SubCell"/>
</dbReference>
<accession>A0ABD2QBS4</accession>
<comment type="subcellular location">
    <subcellularLocation>
        <location evidence="1">Nucleus</location>
    </subcellularLocation>
</comment>
<keyword evidence="7" id="KW-0238">DNA-binding</keyword>
<keyword evidence="5" id="KW-0156">Chromatin regulator</keyword>
<keyword evidence="8" id="KW-0804">Transcription</keyword>
<evidence type="ECO:0000256" key="10">
    <source>
        <dbReference type="SAM" id="MobiDB-lite"/>
    </source>
</evidence>
<proteinExistence type="predicted"/>
<dbReference type="Pfam" id="PF05053">
    <property type="entry name" value="Menin"/>
    <property type="match status" value="2"/>
</dbReference>
<comment type="caution">
    <text evidence="11">The sequence shown here is derived from an EMBL/GenBank/DDBJ whole genome shotgun (WGS) entry which is preliminary data.</text>
</comment>
<dbReference type="GO" id="GO:0003677">
    <property type="term" value="F:DNA binding"/>
    <property type="evidence" value="ECO:0007669"/>
    <property type="project" value="UniProtKB-KW"/>
</dbReference>
<evidence type="ECO:0000256" key="7">
    <source>
        <dbReference type="ARBA" id="ARBA00023125"/>
    </source>
</evidence>
<keyword evidence="4" id="KW-0597">Phosphoprotein</keyword>
<evidence type="ECO:0000256" key="5">
    <source>
        <dbReference type="ARBA" id="ARBA00022853"/>
    </source>
</evidence>
<keyword evidence="6" id="KW-0805">Transcription regulation</keyword>
<evidence type="ECO:0000313" key="12">
    <source>
        <dbReference type="Proteomes" id="UP001626550"/>
    </source>
</evidence>
<organism evidence="11 12">
    <name type="scientific">Cichlidogyrus casuarinus</name>
    <dbReference type="NCBI Taxonomy" id="1844966"/>
    <lineage>
        <taxon>Eukaryota</taxon>
        <taxon>Metazoa</taxon>
        <taxon>Spiralia</taxon>
        <taxon>Lophotrochozoa</taxon>
        <taxon>Platyhelminthes</taxon>
        <taxon>Monogenea</taxon>
        <taxon>Monopisthocotylea</taxon>
        <taxon>Dactylogyridea</taxon>
        <taxon>Ancyrocephalidae</taxon>
        <taxon>Cichlidogyrus</taxon>
    </lineage>
</organism>
<reference evidence="11 12" key="1">
    <citation type="submission" date="2024-11" db="EMBL/GenBank/DDBJ databases">
        <title>Adaptive evolution of stress response genes in parasites aligns with host niche diversity.</title>
        <authorList>
            <person name="Hahn C."/>
            <person name="Resl P."/>
        </authorList>
    </citation>
    <scope>NUCLEOTIDE SEQUENCE [LARGE SCALE GENOMIC DNA]</scope>
    <source>
        <strain evidence="11">EGGRZ-B1_66</strain>
        <tissue evidence="11">Body</tissue>
    </source>
</reference>
<feature type="compositionally biased region" description="Low complexity" evidence="10">
    <location>
        <begin position="140"/>
        <end position="162"/>
    </location>
</feature>
<evidence type="ECO:0000256" key="8">
    <source>
        <dbReference type="ARBA" id="ARBA00023163"/>
    </source>
</evidence>
<dbReference type="InterPro" id="IPR007747">
    <property type="entry name" value="Menin"/>
</dbReference>
<keyword evidence="3" id="KW-0678">Repressor</keyword>
<evidence type="ECO:0000313" key="11">
    <source>
        <dbReference type="EMBL" id="KAL3316969.1"/>
    </source>
</evidence>
<dbReference type="GO" id="GO:0006325">
    <property type="term" value="P:chromatin organization"/>
    <property type="evidence" value="ECO:0007669"/>
    <property type="project" value="UniProtKB-KW"/>
</dbReference>